<name>A0A9P6F626_9FUNG</name>
<dbReference type="Proteomes" id="UP000723463">
    <property type="component" value="Unassembled WGS sequence"/>
</dbReference>
<gene>
    <name evidence="1" type="ORF">EC957_001853</name>
</gene>
<proteinExistence type="predicted"/>
<organism evidence="1 2">
    <name type="scientific">Mortierella hygrophila</name>
    <dbReference type="NCBI Taxonomy" id="979708"/>
    <lineage>
        <taxon>Eukaryota</taxon>
        <taxon>Fungi</taxon>
        <taxon>Fungi incertae sedis</taxon>
        <taxon>Mucoromycota</taxon>
        <taxon>Mortierellomycotina</taxon>
        <taxon>Mortierellomycetes</taxon>
        <taxon>Mortierellales</taxon>
        <taxon>Mortierellaceae</taxon>
        <taxon>Mortierella</taxon>
    </lineage>
</organism>
<dbReference type="AlphaFoldDB" id="A0A9P6F626"/>
<evidence type="ECO:0000313" key="2">
    <source>
        <dbReference type="Proteomes" id="UP000723463"/>
    </source>
</evidence>
<accession>A0A9P6F626</accession>
<protein>
    <submittedName>
        <fullName evidence="1">Uncharacterized protein</fullName>
    </submittedName>
</protein>
<dbReference type="EMBL" id="JAAAXW010000135">
    <property type="protein sequence ID" value="KAF9542560.1"/>
    <property type="molecule type" value="Genomic_DNA"/>
</dbReference>
<comment type="caution">
    <text evidence="1">The sequence shown here is derived from an EMBL/GenBank/DDBJ whole genome shotgun (WGS) entry which is preliminary data.</text>
</comment>
<keyword evidence="2" id="KW-1185">Reference proteome</keyword>
<reference evidence="1" key="1">
    <citation type="journal article" date="2020" name="Fungal Divers.">
        <title>Resolving the Mortierellaceae phylogeny through synthesis of multi-gene phylogenetics and phylogenomics.</title>
        <authorList>
            <person name="Vandepol N."/>
            <person name="Liber J."/>
            <person name="Desiro A."/>
            <person name="Na H."/>
            <person name="Kennedy M."/>
            <person name="Barry K."/>
            <person name="Grigoriev I.V."/>
            <person name="Miller A.N."/>
            <person name="O'Donnell K."/>
            <person name="Stajich J.E."/>
            <person name="Bonito G."/>
        </authorList>
    </citation>
    <scope>NUCLEOTIDE SEQUENCE</scope>
    <source>
        <strain evidence="1">NRRL 2591</strain>
    </source>
</reference>
<sequence length="210" mass="23726">MKEELTICSLVHILCNEILHSGNRAKLVELFCWEAKTADGGSIQLQVQRCKNLRLNACPIGTTHSVAGLDRRRPVYPLPSLLLLDIAGRTALPYKIHKINLDVFVAGAVREDKGLICLSRKKEDMVDFLREGGMNALLNIKLINGEYAATIKQSMRKVKKEEAKNRMLGYDSLDEERSPVINTPIKRYKVATTRMPTLKRPRQKSPFKAK</sequence>
<evidence type="ECO:0000313" key="1">
    <source>
        <dbReference type="EMBL" id="KAF9542560.1"/>
    </source>
</evidence>